<feature type="transmembrane region" description="Helical" evidence="6">
    <location>
        <begin position="93"/>
        <end position="119"/>
    </location>
</feature>
<accession>A0A3A3YSC7</accession>
<dbReference type="Gene3D" id="1.20.1250.20">
    <property type="entry name" value="MFS general substrate transporter like domains"/>
    <property type="match status" value="1"/>
</dbReference>
<feature type="transmembrane region" description="Helical" evidence="6">
    <location>
        <begin position="376"/>
        <end position="394"/>
    </location>
</feature>
<protein>
    <submittedName>
        <fullName evidence="8">MFS transporter</fullName>
    </submittedName>
</protein>
<dbReference type="InterPro" id="IPR036259">
    <property type="entry name" value="MFS_trans_sf"/>
</dbReference>
<evidence type="ECO:0000256" key="2">
    <source>
        <dbReference type="ARBA" id="ARBA00022475"/>
    </source>
</evidence>
<evidence type="ECO:0000256" key="1">
    <source>
        <dbReference type="ARBA" id="ARBA00004651"/>
    </source>
</evidence>
<evidence type="ECO:0000313" key="9">
    <source>
        <dbReference type="Proteomes" id="UP000265614"/>
    </source>
</evidence>
<keyword evidence="2" id="KW-1003">Cell membrane</keyword>
<dbReference type="SUPFAM" id="SSF103473">
    <property type="entry name" value="MFS general substrate transporter"/>
    <property type="match status" value="1"/>
</dbReference>
<evidence type="ECO:0000259" key="7">
    <source>
        <dbReference type="PROSITE" id="PS50850"/>
    </source>
</evidence>
<dbReference type="AlphaFoldDB" id="A0A3A3YSC7"/>
<feature type="transmembrane region" description="Helical" evidence="6">
    <location>
        <begin position="167"/>
        <end position="189"/>
    </location>
</feature>
<feature type="transmembrane region" description="Helical" evidence="6">
    <location>
        <begin position="290"/>
        <end position="309"/>
    </location>
</feature>
<dbReference type="InterPro" id="IPR011701">
    <property type="entry name" value="MFS"/>
</dbReference>
<feature type="transmembrane region" description="Helical" evidence="6">
    <location>
        <begin position="20"/>
        <end position="45"/>
    </location>
</feature>
<feature type="domain" description="Major facilitator superfamily (MFS) profile" evidence="7">
    <location>
        <begin position="166"/>
        <end position="418"/>
    </location>
</feature>
<dbReference type="PROSITE" id="PS50850">
    <property type="entry name" value="MFS"/>
    <property type="match status" value="1"/>
</dbReference>
<organism evidence="8 9">
    <name type="scientific">Vallicoccus soli</name>
    <dbReference type="NCBI Taxonomy" id="2339232"/>
    <lineage>
        <taxon>Bacteria</taxon>
        <taxon>Bacillati</taxon>
        <taxon>Actinomycetota</taxon>
        <taxon>Actinomycetes</taxon>
        <taxon>Motilibacterales</taxon>
        <taxon>Vallicoccaceae</taxon>
        <taxon>Vallicoccus</taxon>
    </lineage>
</organism>
<evidence type="ECO:0000313" key="8">
    <source>
        <dbReference type="EMBL" id="RJK94251.1"/>
    </source>
</evidence>
<dbReference type="EMBL" id="QZEZ01000007">
    <property type="protein sequence ID" value="RJK94251.1"/>
    <property type="molecule type" value="Genomic_DNA"/>
</dbReference>
<dbReference type="PANTHER" id="PTHR23513">
    <property type="entry name" value="INTEGRAL MEMBRANE EFFLUX PROTEIN-RELATED"/>
    <property type="match status" value="1"/>
</dbReference>
<dbReference type="PANTHER" id="PTHR23513:SF11">
    <property type="entry name" value="STAPHYLOFERRIN A TRANSPORTER"/>
    <property type="match status" value="1"/>
</dbReference>
<evidence type="ECO:0000256" key="5">
    <source>
        <dbReference type="ARBA" id="ARBA00023136"/>
    </source>
</evidence>
<feature type="transmembrane region" description="Helical" evidence="6">
    <location>
        <begin position="52"/>
        <end position="73"/>
    </location>
</feature>
<dbReference type="Proteomes" id="UP000265614">
    <property type="component" value="Unassembled WGS sequence"/>
</dbReference>
<dbReference type="GO" id="GO:0022857">
    <property type="term" value="F:transmembrane transporter activity"/>
    <property type="evidence" value="ECO:0007669"/>
    <property type="project" value="InterPro"/>
</dbReference>
<proteinExistence type="predicted"/>
<keyword evidence="5 6" id="KW-0472">Membrane</keyword>
<feature type="transmembrane region" description="Helical" evidence="6">
    <location>
        <begin position="258"/>
        <end position="278"/>
    </location>
</feature>
<feature type="transmembrane region" description="Helical" evidence="6">
    <location>
        <begin position="315"/>
        <end position="339"/>
    </location>
</feature>
<keyword evidence="9" id="KW-1185">Reference proteome</keyword>
<evidence type="ECO:0000256" key="6">
    <source>
        <dbReference type="SAM" id="Phobius"/>
    </source>
</evidence>
<dbReference type="GO" id="GO:0005886">
    <property type="term" value="C:plasma membrane"/>
    <property type="evidence" value="ECO:0007669"/>
    <property type="project" value="UniProtKB-SubCell"/>
</dbReference>
<dbReference type="Pfam" id="PF07690">
    <property type="entry name" value="MFS_1"/>
    <property type="match status" value="2"/>
</dbReference>
<reference evidence="8 9" key="1">
    <citation type="submission" date="2018-09" db="EMBL/GenBank/DDBJ databases">
        <title>YIM 75000 draft genome.</title>
        <authorList>
            <person name="Tang S."/>
            <person name="Feng Y."/>
        </authorList>
    </citation>
    <scope>NUCLEOTIDE SEQUENCE [LARGE SCALE GENOMIC DNA]</scope>
    <source>
        <strain evidence="8 9">YIM 75000</strain>
    </source>
</reference>
<name>A0A3A3YSC7_9ACTN</name>
<gene>
    <name evidence="8" type="ORF">D5H78_14775</name>
</gene>
<evidence type="ECO:0000256" key="4">
    <source>
        <dbReference type="ARBA" id="ARBA00022989"/>
    </source>
</evidence>
<evidence type="ECO:0000256" key="3">
    <source>
        <dbReference type="ARBA" id="ARBA00022692"/>
    </source>
</evidence>
<comment type="caution">
    <text evidence="8">The sequence shown here is derived from an EMBL/GenBank/DDBJ whole genome shotgun (WGS) entry which is preliminary data.</text>
</comment>
<sequence>MDGDGRVVSYGEVLRVREFRALWGALLLSRLGDQLAAVALSLLVYERTGSPLLTAATYAVTFLPVLVGAPLLAGLADALPRRELMVGCDVARALLVAAMALPGVPVAVLLVLLFLVALLDAPFTAARAATTAAILTGERYVVGAAVVTVTGEAAQVLGFLLGGLGVLLLGTQGALLANAGTYALSALLLRSLAPRPAAGGGAPGSGALARHLGGLREGGRLVLGDPALRRLATLAWLSAAYVVPEALAVPYAGAAGGVAVGLLLAANPLGTVVGSVLLARLVPAATRLRLMGPLALLACLPLVACLASPPWPVVAALLVLSGLGSSYNLPASAAFVAAVPDRLRGTAFGVVGAGMAGGQGLALVLAGALAEHLAPGTVMALAGALGCLVALRVLRPGAPGTSASPAVTMSPGSVTLSD</sequence>
<feature type="transmembrane region" description="Helical" evidence="6">
    <location>
        <begin position="346"/>
        <end position="370"/>
    </location>
</feature>
<dbReference type="InterPro" id="IPR020846">
    <property type="entry name" value="MFS_dom"/>
</dbReference>
<dbReference type="RefSeq" id="WP_119951260.1">
    <property type="nucleotide sequence ID" value="NZ_QZEZ01000007.1"/>
</dbReference>
<comment type="subcellular location">
    <subcellularLocation>
        <location evidence="1">Cell membrane</location>
        <topology evidence="1">Multi-pass membrane protein</topology>
    </subcellularLocation>
</comment>
<keyword evidence="4 6" id="KW-1133">Transmembrane helix</keyword>
<keyword evidence="3 6" id="KW-0812">Transmembrane</keyword>
<dbReference type="OrthoDB" id="3227279at2"/>